<comment type="caution">
    <text evidence="2">The sequence shown here is derived from an EMBL/GenBank/DDBJ whole genome shotgun (WGS) entry which is preliminary data.</text>
</comment>
<feature type="region of interest" description="Disordered" evidence="1">
    <location>
        <begin position="1"/>
        <end position="70"/>
    </location>
</feature>
<dbReference type="EMBL" id="JANPWB010000009">
    <property type="protein sequence ID" value="KAJ1154675.1"/>
    <property type="molecule type" value="Genomic_DNA"/>
</dbReference>
<accession>A0AAV7RT61</accession>
<dbReference type="AlphaFoldDB" id="A0AAV7RT61"/>
<proteinExistence type="predicted"/>
<reference evidence="2" key="1">
    <citation type="journal article" date="2022" name="bioRxiv">
        <title>Sequencing and chromosome-scale assembly of the giantPleurodeles waltlgenome.</title>
        <authorList>
            <person name="Brown T."/>
            <person name="Elewa A."/>
            <person name="Iarovenko S."/>
            <person name="Subramanian E."/>
            <person name="Araus A.J."/>
            <person name="Petzold A."/>
            <person name="Susuki M."/>
            <person name="Suzuki K.-i.T."/>
            <person name="Hayashi T."/>
            <person name="Toyoda A."/>
            <person name="Oliveira C."/>
            <person name="Osipova E."/>
            <person name="Leigh N.D."/>
            <person name="Simon A."/>
            <person name="Yun M.H."/>
        </authorList>
    </citation>
    <scope>NUCLEOTIDE SEQUENCE</scope>
    <source>
        <strain evidence="2">20211129_DDA</strain>
        <tissue evidence="2">Liver</tissue>
    </source>
</reference>
<dbReference type="Proteomes" id="UP001066276">
    <property type="component" value="Chromosome 5"/>
</dbReference>
<name>A0AAV7RT61_PLEWA</name>
<evidence type="ECO:0000256" key="1">
    <source>
        <dbReference type="SAM" id="MobiDB-lite"/>
    </source>
</evidence>
<keyword evidence="3" id="KW-1185">Reference proteome</keyword>
<feature type="compositionally biased region" description="Acidic residues" evidence="1">
    <location>
        <begin position="61"/>
        <end position="70"/>
    </location>
</feature>
<evidence type="ECO:0000313" key="3">
    <source>
        <dbReference type="Proteomes" id="UP001066276"/>
    </source>
</evidence>
<gene>
    <name evidence="2" type="ORF">NDU88_007418</name>
</gene>
<sequence>MGNCDGPLLLQADPPCSNGVVSAATSDPEVQRTSANPRFRPGNEEQSEQFRAITRLHNGEGSDESSADEW</sequence>
<organism evidence="2 3">
    <name type="scientific">Pleurodeles waltl</name>
    <name type="common">Iberian ribbed newt</name>
    <dbReference type="NCBI Taxonomy" id="8319"/>
    <lineage>
        <taxon>Eukaryota</taxon>
        <taxon>Metazoa</taxon>
        <taxon>Chordata</taxon>
        <taxon>Craniata</taxon>
        <taxon>Vertebrata</taxon>
        <taxon>Euteleostomi</taxon>
        <taxon>Amphibia</taxon>
        <taxon>Batrachia</taxon>
        <taxon>Caudata</taxon>
        <taxon>Salamandroidea</taxon>
        <taxon>Salamandridae</taxon>
        <taxon>Pleurodelinae</taxon>
        <taxon>Pleurodeles</taxon>
    </lineage>
</organism>
<evidence type="ECO:0000313" key="2">
    <source>
        <dbReference type="EMBL" id="KAJ1154675.1"/>
    </source>
</evidence>
<protein>
    <submittedName>
        <fullName evidence="2">Uncharacterized protein</fullName>
    </submittedName>
</protein>